<protein>
    <recommendedName>
        <fullName evidence="5">Dual-action ribosomal maturation protein DarP</fullName>
    </recommendedName>
    <alternativeName>
        <fullName evidence="5">Large ribosomal subunit assembly factor DarP</fullName>
    </alternativeName>
</protein>
<keyword evidence="3 5" id="KW-0699">rRNA-binding</keyword>
<dbReference type="OrthoDB" id="5293604at2"/>
<dbReference type="PIRSF" id="PIRSF016183">
    <property type="entry name" value="UCP016183"/>
    <property type="match status" value="1"/>
</dbReference>
<evidence type="ECO:0000313" key="7">
    <source>
        <dbReference type="EMBL" id="STR02963.1"/>
    </source>
</evidence>
<comment type="function">
    <text evidence="5">Member of a network of 50S ribosomal subunit biogenesis factors which assembles along the 30S-50S interface, preventing incorrect 23S rRNA structures from forming. Promotes peptidyl transferase center (PTC) maturation.</text>
</comment>
<dbReference type="PANTHER" id="PTHR38101:SF1">
    <property type="entry name" value="UPF0307 PROTEIN YJGA"/>
    <property type="match status" value="1"/>
</dbReference>
<dbReference type="GO" id="GO:1902626">
    <property type="term" value="P:assembly of large subunit precursor of preribosome"/>
    <property type="evidence" value="ECO:0007669"/>
    <property type="project" value="UniProtKB-UniRule"/>
</dbReference>
<evidence type="ECO:0000313" key="8">
    <source>
        <dbReference type="Proteomes" id="UP000254293"/>
    </source>
</evidence>
<evidence type="ECO:0000256" key="4">
    <source>
        <dbReference type="ARBA" id="ARBA00022884"/>
    </source>
</evidence>
<dbReference type="GO" id="GO:0019843">
    <property type="term" value="F:rRNA binding"/>
    <property type="evidence" value="ECO:0007669"/>
    <property type="project" value="UniProtKB-UniRule"/>
</dbReference>
<gene>
    <name evidence="7" type="primary">yjgA</name>
    <name evidence="5" type="synonym">darP</name>
    <name evidence="7" type="ORF">NCTC13336_01851</name>
</gene>
<reference evidence="7 8" key="1">
    <citation type="submission" date="2018-06" db="EMBL/GenBank/DDBJ databases">
        <authorList>
            <consortium name="Pathogen Informatics"/>
            <person name="Doyle S."/>
        </authorList>
    </citation>
    <scope>NUCLEOTIDE SEQUENCE [LARGE SCALE GENOMIC DNA]</scope>
    <source>
        <strain evidence="7 8">NCTC13336</strain>
    </source>
</reference>
<dbReference type="SUPFAM" id="SSF158710">
    <property type="entry name" value="PSPTO4464-like"/>
    <property type="match status" value="1"/>
</dbReference>
<keyword evidence="4 5" id="KW-0694">RNA-binding</keyword>
<dbReference type="HAMAP" id="MF_00765">
    <property type="entry name" value="DarP"/>
    <property type="match status" value="1"/>
</dbReference>
<dbReference type="NCBIfam" id="NF003593">
    <property type="entry name" value="PRK05255.1-1"/>
    <property type="match status" value="1"/>
</dbReference>
<keyword evidence="1 5" id="KW-0963">Cytoplasm</keyword>
<dbReference type="InterPro" id="IPR023153">
    <property type="entry name" value="DarP_sf"/>
</dbReference>
<dbReference type="PANTHER" id="PTHR38101">
    <property type="entry name" value="UPF0307 PROTEIN YJGA"/>
    <property type="match status" value="1"/>
</dbReference>
<keyword evidence="2 5" id="KW-0690">Ribosome biogenesis</keyword>
<proteinExistence type="inferred from homology"/>
<keyword evidence="8" id="KW-1185">Reference proteome</keyword>
<sequence>MSATDNAERVSKTQMKKHMNDLQDLGMELTRLSDETLKKAGLPEELYQAVRDYKKITSNGALKRQNQYIGRLMRDTDPAPIRGFLAKLKGENRAHNAFLQRVEQMREKLLGSDEAFTEFAAAHPAADLPALRTLIRNARKEKEQNKPPKHFRILYQALKAAMEAQRPSENAVSDGLPHPSE</sequence>
<evidence type="ECO:0000256" key="3">
    <source>
        <dbReference type="ARBA" id="ARBA00022730"/>
    </source>
</evidence>
<evidence type="ECO:0000256" key="6">
    <source>
        <dbReference type="SAM" id="MobiDB-lite"/>
    </source>
</evidence>
<comment type="similarity">
    <text evidence="5">Belongs to the DarP family.</text>
</comment>
<evidence type="ECO:0000256" key="2">
    <source>
        <dbReference type="ARBA" id="ARBA00022517"/>
    </source>
</evidence>
<organism evidence="7 8">
    <name type="scientific">Kingella potus</name>
    <dbReference type="NCBI Taxonomy" id="265175"/>
    <lineage>
        <taxon>Bacteria</taxon>
        <taxon>Pseudomonadati</taxon>
        <taxon>Pseudomonadota</taxon>
        <taxon>Betaproteobacteria</taxon>
        <taxon>Neisseriales</taxon>
        <taxon>Neisseriaceae</taxon>
        <taxon>Kingella</taxon>
    </lineage>
</organism>
<feature type="region of interest" description="Disordered" evidence="6">
    <location>
        <begin position="1"/>
        <end position="20"/>
    </location>
</feature>
<dbReference type="InterPro" id="IPR006839">
    <property type="entry name" value="DarP"/>
</dbReference>
<dbReference type="RefSeq" id="WP_115308975.1">
    <property type="nucleotide sequence ID" value="NZ_CP091516.1"/>
</dbReference>
<dbReference type="GO" id="GO:0005737">
    <property type="term" value="C:cytoplasm"/>
    <property type="evidence" value="ECO:0007669"/>
    <property type="project" value="UniProtKB-SubCell"/>
</dbReference>
<dbReference type="AlphaFoldDB" id="A0A377R3S5"/>
<accession>A0A377R3S5</accession>
<comment type="subcellular location">
    <subcellularLocation>
        <location evidence="5">Cytoplasm</location>
    </subcellularLocation>
    <text evidence="5">Associates with late stage pre-50S ribosomal subunits.</text>
</comment>
<dbReference type="Proteomes" id="UP000254293">
    <property type="component" value="Unassembled WGS sequence"/>
</dbReference>
<name>A0A377R3S5_9NEIS</name>
<dbReference type="Gene3D" id="1.10.60.30">
    <property type="entry name" value="PSPTO4464-like domains"/>
    <property type="match status" value="2"/>
</dbReference>
<evidence type="ECO:0000256" key="1">
    <source>
        <dbReference type="ARBA" id="ARBA00022490"/>
    </source>
</evidence>
<dbReference type="EMBL" id="UGJJ01000002">
    <property type="protein sequence ID" value="STR02963.1"/>
    <property type="molecule type" value="Genomic_DNA"/>
</dbReference>
<dbReference type="GO" id="GO:0043022">
    <property type="term" value="F:ribosome binding"/>
    <property type="evidence" value="ECO:0007669"/>
    <property type="project" value="UniProtKB-UniRule"/>
</dbReference>
<dbReference type="CDD" id="cd16331">
    <property type="entry name" value="YjgA-like"/>
    <property type="match status" value="1"/>
</dbReference>
<feature type="compositionally biased region" description="Basic and acidic residues" evidence="6">
    <location>
        <begin position="1"/>
        <end position="11"/>
    </location>
</feature>
<dbReference type="Pfam" id="PF04751">
    <property type="entry name" value="DarP"/>
    <property type="match status" value="1"/>
</dbReference>
<evidence type="ECO:0000256" key="5">
    <source>
        <dbReference type="HAMAP-Rule" id="MF_00765"/>
    </source>
</evidence>